<keyword evidence="21" id="KW-1185">Reference proteome</keyword>
<keyword evidence="12" id="KW-0443">Lipid metabolism</keyword>
<evidence type="ECO:0000256" key="3">
    <source>
        <dbReference type="ARBA" id="ARBA00009419"/>
    </source>
</evidence>
<evidence type="ECO:0000256" key="4">
    <source>
        <dbReference type="ARBA" id="ARBA00022490"/>
    </source>
</evidence>
<sequence length="867" mass="98779">MFDIFNKDKGQKIKATVVLMPKNVLDFNAITNVGKGSFLDTAGDVLGVVGDVIGGIVDTATAFLGRSISMRLISATKIDENGKGLVGKESFLEKHVPTYPTLGARQDAFSIHFEWDIDHFGIPGAFYIRNYTQDEFFLVSVTIEDIPNHDLVQFVCNSWLYNYKYYKKDRIFFTNDTYLPSQTPHPLVNYRDEELQSLRGDGTGQRKEYERIYDYDVYNDLGDPDNDAKLARPILGGSTTYPYPRRVRTGRKPTKKDPKSEKLGEIYVPRDENFGHLKSSDFLTYGIKSLSQDVLPLFQSVIFDLNFTPNEFDSFDEVRELFEGGIELPTDILSKISPLPVLKEIFRTDGEQVLKFPPPHVIKVSKSAWMTDEEFGREMVAGVNPCVIRLLKEFPAKSTLDIRIYGDQTSIITKEHLEINLGELTLEKALNGKRLFILDYHDVFMPYLEKINKNAKAYATRTILFLKDDGTLKPIAIELSLPHPNGVQYGAQSKVILPADQGVDSTIWLLAKAHVIVNDSCYHQLISHWLNTHAAIEPFIISTNRNLSVLHPINKLLDPHFRDTININAIARQTLINGDGIIEQTFLPGPNSVEMSSAVYKNWIFTDQALPADLIKRGLAVEDPSYQHGLRLVIEDYPYAVDGLEIWDAIKTWVEDYVSLYYPTNEAVQKDLELQTWWKEVVEKGHGDLRDKLWWPKMKTIEELIQSCSIIIWIASALHAAVNFGQYSYGGYILNRPTLSRRWIPEKGTPQYDEMVKNPQKAYLRTITPKYQTLVDLSVIEILSRHASDEVYLGERDVKFWTSDSRALQAFQKFGSKLAKIEEKITERNNDSDLKNRYGPVQLPYTLLLRSSEKGLTFRGIPNSVSI</sequence>
<dbReference type="STRING" id="3827.A0A1S2YZ86"/>
<name>A0A1S2YZ86_CICAR</name>
<proteinExistence type="inferred from homology"/>
<comment type="catalytic activity">
    <reaction evidence="14">
        <text>(9Z,12Z)-octadecadienoate + O2 = (9S)-hydroperoxy-(10E,12Z)-octadecadienoate</text>
        <dbReference type="Rhea" id="RHEA:30291"/>
        <dbReference type="ChEBI" id="CHEBI:15379"/>
        <dbReference type="ChEBI" id="CHEBI:30245"/>
        <dbReference type="ChEBI" id="CHEBI:60955"/>
        <dbReference type="EC" id="1.13.11.58"/>
    </reaction>
</comment>
<dbReference type="InterPro" id="IPR042057">
    <property type="entry name" value="Lipoxy_PLAT/LH2"/>
</dbReference>
<evidence type="ECO:0000259" key="20">
    <source>
        <dbReference type="PROSITE" id="PS51393"/>
    </source>
</evidence>
<comment type="similarity">
    <text evidence="3 17">Belongs to the lipoxygenase family.</text>
</comment>
<comment type="pathway">
    <text evidence="18">Lipid metabolism; oxylipin biosynthesis.</text>
</comment>
<comment type="cofactor">
    <cofactor evidence="1 17">
        <name>Fe cation</name>
        <dbReference type="ChEBI" id="CHEBI:24875"/>
    </cofactor>
</comment>
<dbReference type="PROSITE" id="PS00711">
    <property type="entry name" value="LIPOXYGENASE_1"/>
    <property type="match status" value="1"/>
</dbReference>
<evidence type="ECO:0000256" key="18">
    <source>
        <dbReference type="RuleBase" id="RU003975"/>
    </source>
</evidence>
<dbReference type="Gene3D" id="1.20.245.10">
    <property type="entry name" value="Lipoxygenase-1, Domain 5"/>
    <property type="match status" value="1"/>
</dbReference>
<dbReference type="InterPro" id="IPR036226">
    <property type="entry name" value="LipOase_C_sf"/>
</dbReference>
<keyword evidence="8" id="KW-0276">Fatty acid metabolism</keyword>
<evidence type="ECO:0000256" key="9">
    <source>
        <dbReference type="ARBA" id="ARBA00022964"/>
    </source>
</evidence>
<dbReference type="FunFam" id="3.10.450.60:FF:000002">
    <property type="entry name" value="Lipoxygenase"/>
    <property type="match status" value="1"/>
</dbReference>
<comment type="function">
    <text evidence="15">Plant lipoxygenase may be involved in a number of diverse aspects of plant physiology including growth and development, pest resistance, and senescence or responses to wounding. It catalyzes the hydroperoxidation of lipids containing a cis,cis-1,4-pentadiene structure.</text>
</comment>
<accession>A0A1S2YZ86</accession>
<evidence type="ECO:0000256" key="7">
    <source>
        <dbReference type="ARBA" id="ARBA00022767"/>
    </source>
</evidence>
<keyword evidence="13 18" id="KW-0275">Fatty acid biosynthesis</keyword>
<keyword evidence="10 17" id="KW-0560">Oxidoreductase</keyword>
<evidence type="ECO:0000259" key="19">
    <source>
        <dbReference type="PROSITE" id="PS50095"/>
    </source>
</evidence>
<dbReference type="PROSITE" id="PS50095">
    <property type="entry name" value="PLAT"/>
    <property type="match status" value="1"/>
</dbReference>
<keyword evidence="6 17" id="KW-0479">Metal-binding</keyword>
<dbReference type="PaxDb" id="3827-XP_004512262.1"/>
<dbReference type="InterPro" id="IPR036392">
    <property type="entry name" value="PLAT/LH2_dom_sf"/>
</dbReference>
<evidence type="ECO:0000256" key="5">
    <source>
        <dbReference type="ARBA" id="ARBA00022516"/>
    </source>
</evidence>
<dbReference type="InterPro" id="IPR020833">
    <property type="entry name" value="LipOase_Fe_BS"/>
</dbReference>
<dbReference type="InterPro" id="IPR001024">
    <property type="entry name" value="PLAT/LH2_dom"/>
</dbReference>
<organism evidence="21 22">
    <name type="scientific">Cicer arietinum</name>
    <name type="common">Chickpea</name>
    <name type="synonym">Garbanzo</name>
    <dbReference type="NCBI Taxonomy" id="3827"/>
    <lineage>
        <taxon>Eukaryota</taxon>
        <taxon>Viridiplantae</taxon>
        <taxon>Streptophyta</taxon>
        <taxon>Embryophyta</taxon>
        <taxon>Tracheophyta</taxon>
        <taxon>Spermatophyta</taxon>
        <taxon>Magnoliopsida</taxon>
        <taxon>eudicotyledons</taxon>
        <taxon>Gunneridae</taxon>
        <taxon>Pentapetalae</taxon>
        <taxon>rosids</taxon>
        <taxon>fabids</taxon>
        <taxon>Fabales</taxon>
        <taxon>Fabaceae</taxon>
        <taxon>Papilionoideae</taxon>
        <taxon>50 kb inversion clade</taxon>
        <taxon>NPAAA clade</taxon>
        <taxon>Hologalegina</taxon>
        <taxon>IRL clade</taxon>
        <taxon>Cicereae</taxon>
        <taxon>Cicer</taxon>
    </lineage>
</organism>
<dbReference type="OrthoDB" id="407298at2759"/>
<keyword evidence="4" id="KW-0963">Cytoplasm</keyword>
<evidence type="ECO:0000256" key="10">
    <source>
        <dbReference type="ARBA" id="ARBA00023002"/>
    </source>
</evidence>
<evidence type="ECO:0000256" key="6">
    <source>
        <dbReference type="ARBA" id="ARBA00022723"/>
    </source>
</evidence>
<dbReference type="Gene3D" id="4.10.375.10">
    <property type="entry name" value="Lipoxygenase-1, Domain 2"/>
    <property type="match status" value="1"/>
</dbReference>
<evidence type="ECO:0000313" key="21">
    <source>
        <dbReference type="Proteomes" id="UP000087171"/>
    </source>
</evidence>
<dbReference type="Pfam" id="PF00305">
    <property type="entry name" value="Lipoxygenase"/>
    <property type="match status" value="1"/>
</dbReference>
<dbReference type="GO" id="GO:0005506">
    <property type="term" value="F:iron ion binding"/>
    <property type="evidence" value="ECO:0007669"/>
    <property type="project" value="UniProtKB-ARBA"/>
</dbReference>
<dbReference type="CDD" id="cd01751">
    <property type="entry name" value="PLAT_LH2"/>
    <property type="match status" value="1"/>
</dbReference>
<dbReference type="Gene3D" id="3.10.450.60">
    <property type="match status" value="1"/>
</dbReference>
<evidence type="ECO:0000256" key="15">
    <source>
        <dbReference type="ARBA" id="ARBA00055127"/>
    </source>
</evidence>
<keyword evidence="9 17" id="KW-0223">Dioxygenase</keyword>
<dbReference type="SUPFAM" id="SSF48484">
    <property type="entry name" value="Lipoxigenase"/>
    <property type="match status" value="1"/>
</dbReference>
<dbReference type="Proteomes" id="UP000087171">
    <property type="component" value="Chromosome Ca8"/>
</dbReference>
<dbReference type="InterPro" id="IPR020834">
    <property type="entry name" value="LipOase_CS"/>
</dbReference>
<dbReference type="Gene3D" id="2.60.60.20">
    <property type="entry name" value="PLAT/LH2 domain"/>
    <property type="match status" value="1"/>
</dbReference>
<evidence type="ECO:0000313" key="22">
    <source>
        <dbReference type="RefSeq" id="XP_004512262.1"/>
    </source>
</evidence>
<dbReference type="RefSeq" id="XP_004512262.1">
    <property type="nucleotide sequence ID" value="XM_004512205.3"/>
</dbReference>
<gene>
    <name evidence="22" type="primary">LOC101496167</name>
</gene>
<dbReference type="SMART" id="SM00308">
    <property type="entry name" value="LH2"/>
    <property type="match status" value="1"/>
</dbReference>
<feature type="domain" description="PLAT" evidence="19">
    <location>
        <begin position="41"/>
        <end position="174"/>
    </location>
</feature>
<dbReference type="PROSITE" id="PS51393">
    <property type="entry name" value="LIPOXYGENASE_3"/>
    <property type="match status" value="1"/>
</dbReference>
<dbReference type="PRINTS" id="PR00087">
    <property type="entry name" value="LIPOXYGENASE"/>
</dbReference>
<dbReference type="Gene3D" id="4.10.372.10">
    <property type="entry name" value="Lipoxygenase-1, Domain 3"/>
    <property type="match status" value="1"/>
</dbReference>
<dbReference type="GO" id="GO:0005737">
    <property type="term" value="C:cytoplasm"/>
    <property type="evidence" value="ECO:0007669"/>
    <property type="project" value="UniProtKB-SubCell"/>
</dbReference>
<dbReference type="EC" id="1.13.11.-" evidence="18"/>
<evidence type="ECO:0000256" key="1">
    <source>
        <dbReference type="ARBA" id="ARBA00001962"/>
    </source>
</evidence>
<dbReference type="eggNOG" id="ENOG502QQSP">
    <property type="taxonomic scope" value="Eukaryota"/>
</dbReference>
<reference evidence="21" key="1">
    <citation type="journal article" date="2013" name="Nat. Biotechnol.">
        <title>Draft genome sequence of chickpea (Cicer arietinum) provides a resource for trait improvement.</title>
        <authorList>
            <person name="Varshney R.K."/>
            <person name="Song C."/>
            <person name="Saxena R.K."/>
            <person name="Azam S."/>
            <person name="Yu S."/>
            <person name="Sharpe A.G."/>
            <person name="Cannon S."/>
            <person name="Baek J."/>
            <person name="Rosen B.D."/>
            <person name="Tar'an B."/>
            <person name="Millan T."/>
            <person name="Zhang X."/>
            <person name="Ramsay L.D."/>
            <person name="Iwata A."/>
            <person name="Wang Y."/>
            <person name="Nelson W."/>
            <person name="Farmer A.D."/>
            <person name="Gaur P.M."/>
            <person name="Soderlund C."/>
            <person name="Penmetsa R.V."/>
            <person name="Xu C."/>
            <person name="Bharti A.K."/>
            <person name="He W."/>
            <person name="Winter P."/>
            <person name="Zhao S."/>
            <person name="Hane J.K."/>
            <person name="Carrasquilla-Garcia N."/>
            <person name="Condie J.A."/>
            <person name="Upadhyaya H.D."/>
            <person name="Luo M.C."/>
            <person name="Thudi M."/>
            <person name="Gowda C.L."/>
            <person name="Singh N.P."/>
            <person name="Lichtenzveig J."/>
            <person name="Gali K.K."/>
            <person name="Rubio J."/>
            <person name="Nadarajan N."/>
            <person name="Dolezel J."/>
            <person name="Bansal K.C."/>
            <person name="Xu X."/>
            <person name="Edwards D."/>
            <person name="Zhang G."/>
            <person name="Kahl G."/>
            <person name="Gil J."/>
            <person name="Singh K.B."/>
            <person name="Datta S.K."/>
            <person name="Jackson S.A."/>
            <person name="Wang J."/>
            <person name="Cook D.R."/>
        </authorList>
    </citation>
    <scope>NUCLEOTIDE SEQUENCE [LARGE SCALE GENOMIC DNA]</scope>
    <source>
        <strain evidence="21">cv. CDC Frontier</strain>
    </source>
</reference>
<keyword evidence="11 17" id="KW-0408">Iron</keyword>
<dbReference type="GO" id="GO:0031408">
    <property type="term" value="P:oxylipin biosynthetic process"/>
    <property type="evidence" value="ECO:0007669"/>
    <property type="project" value="UniProtKB-UniRule"/>
</dbReference>
<protein>
    <recommendedName>
        <fullName evidence="18">Lipoxygenase</fullName>
        <ecNumber evidence="18">1.13.11.-</ecNumber>
    </recommendedName>
</protein>
<comment type="subcellular location">
    <subcellularLocation>
        <location evidence="2">Cytoplasm</location>
    </subcellularLocation>
</comment>
<dbReference type="PROSITE" id="PS00081">
    <property type="entry name" value="LIPOXYGENASE_2"/>
    <property type="match status" value="1"/>
</dbReference>
<dbReference type="GO" id="GO:1990136">
    <property type="term" value="F:linoleate 9S-lipoxygenase activity"/>
    <property type="evidence" value="ECO:0007669"/>
    <property type="project" value="UniProtKB-EC"/>
</dbReference>
<keyword evidence="5 18" id="KW-0444">Lipid biosynthesis</keyword>
<dbReference type="Pfam" id="PF01477">
    <property type="entry name" value="PLAT"/>
    <property type="match status" value="1"/>
</dbReference>
<dbReference type="SUPFAM" id="SSF49723">
    <property type="entry name" value="Lipase/lipooxygenase domain (PLAT/LH2 domain)"/>
    <property type="match status" value="1"/>
</dbReference>
<dbReference type="InterPro" id="IPR027433">
    <property type="entry name" value="Lipoxygenase_dom_3"/>
</dbReference>
<dbReference type="InterPro" id="IPR001246">
    <property type="entry name" value="LipOase_plant"/>
</dbReference>
<evidence type="ECO:0000256" key="11">
    <source>
        <dbReference type="ARBA" id="ARBA00023004"/>
    </source>
</evidence>
<dbReference type="GO" id="GO:0034440">
    <property type="term" value="P:lipid oxidation"/>
    <property type="evidence" value="ECO:0007669"/>
    <property type="project" value="InterPro"/>
</dbReference>
<dbReference type="UniPathway" id="UPA00382"/>
<evidence type="ECO:0000256" key="17">
    <source>
        <dbReference type="RuleBase" id="RU003974"/>
    </source>
</evidence>
<evidence type="ECO:0000256" key="12">
    <source>
        <dbReference type="ARBA" id="ARBA00023098"/>
    </source>
</evidence>
<evidence type="ECO:0000256" key="14">
    <source>
        <dbReference type="ARBA" id="ARBA00036508"/>
    </source>
</evidence>
<dbReference type="AlphaFoldDB" id="A0A1S2YZ86"/>
<comment type="caution">
    <text evidence="16">Lacks conserved residue(s) required for the propagation of feature annotation.</text>
</comment>
<dbReference type="GO" id="GO:0006633">
    <property type="term" value="P:fatty acid biosynthetic process"/>
    <property type="evidence" value="ECO:0007669"/>
    <property type="project" value="UniProtKB-KW"/>
</dbReference>
<dbReference type="GeneID" id="101496167"/>
<dbReference type="KEGG" id="cam:101496167"/>
<evidence type="ECO:0000256" key="8">
    <source>
        <dbReference type="ARBA" id="ARBA00022832"/>
    </source>
</evidence>
<dbReference type="PANTHER" id="PTHR11771">
    <property type="entry name" value="LIPOXYGENASE"/>
    <property type="match status" value="1"/>
</dbReference>
<reference evidence="22" key="2">
    <citation type="submission" date="2025-08" db="UniProtKB">
        <authorList>
            <consortium name="RefSeq"/>
        </authorList>
    </citation>
    <scope>IDENTIFICATION</scope>
    <source>
        <tissue evidence="22">Etiolated seedlings</tissue>
    </source>
</reference>
<dbReference type="FunFam" id="1.20.245.10:FF:000002">
    <property type="entry name" value="Lipoxygenase"/>
    <property type="match status" value="1"/>
</dbReference>
<dbReference type="InterPro" id="IPR000907">
    <property type="entry name" value="LipOase"/>
</dbReference>
<evidence type="ECO:0000256" key="13">
    <source>
        <dbReference type="ARBA" id="ARBA00023160"/>
    </source>
</evidence>
<dbReference type="InterPro" id="IPR013819">
    <property type="entry name" value="LipOase_C"/>
</dbReference>
<keyword evidence="7 18" id="KW-0925">Oxylipin biosynthesis</keyword>
<dbReference type="FunFam" id="4.10.375.10:FF:000001">
    <property type="entry name" value="Lipoxygenase"/>
    <property type="match status" value="1"/>
</dbReference>
<evidence type="ECO:0000256" key="2">
    <source>
        <dbReference type="ARBA" id="ARBA00004496"/>
    </source>
</evidence>
<feature type="domain" description="Lipoxygenase" evidence="20">
    <location>
        <begin position="177"/>
        <end position="867"/>
    </location>
</feature>
<dbReference type="PRINTS" id="PR00468">
    <property type="entry name" value="PLTLPOXGNASE"/>
</dbReference>
<evidence type="ECO:0000256" key="16">
    <source>
        <dbReference type="PROSITE-ProRule" id="PRU00152"/>
    </source>
</evidence>